<evidence type="ECO:0000256" key="10">
    <source>
        <dbReference type="ARBA" id="ARBA00022989"/>
    </source>
</evidence>
<comment type="similarity">
    <text evidence="2">Belongs to the cytochrome c family.</text>
</comment>
<dbReference type="Gene3D" id="1.10.760.10">
    <property type="entry name" value="Cytochrome c-like domain"/>
    <property type="match status" value="2"/>
</dbReference>
<feature type="binding site" description="covalent" evidence="14">
    <location>
        <position position="101"/>
    </location>
    <ligand>
        <name>heme c</name>
        <dbReference type="ChEBI" id="CHEBI:61717"/>
    </ligand>
</feature>
<evidence type="ECO:0000313" key="18">
    <source>
        <dbReference type="Proteomes" id="UP000596742"/>
    </source>
</evidence>
<dbReference type="SUPFAM" id="SSF81496">
    <property type="entry name" value="Cytochrome c1 subunit of cytochrome bc1 complex (Ubiquinol-cytochrome c reductase), transmembrane anchor"/>
    <property type="match status" value="1"/>
</dbReference>
<dbReference type="PROSITE" id="PS51007">
    <property type="entry name" value="CYTC"/>
    <property type="match status" value="1"/>
</dbReference>
<accession>A0A8B6FTB7</accession>
<dbReference type="PRINTS" id="PR00603">
    <property type="entry name" value="CYTOCHROMEC1"/>
</dbReference>
<sequence>MAAVAGRLSRQALLKTKSLTNTQQASFSFKSASRGKKAAYGLLGAATVGSIGAVGAALAFPVLASELELHPPHYKWSHHGMFSSIDMKSVRRGYEVYKQVCAACHSLKYLAYREMVGSFLSEDEAKEEAKSVMITDGPDDNGNMFERPGKLADYIPSPYKNEEAAKAANNGAVPPDLTYIVPGVEGEEVSIMEQCSRSYDIVPRGRSKYNGAVPPDLTYIVPGVEGEENYIFSLLTGYCDAPAGVEVPEDGHFNPYFTGGVIAMAEALYTDIIEYSDGTPATKSQLAKDVSTFLVWTSMPDFDDRKKLALKILGLLGTMMFVSYYAKRHYFTVLKARKIALREGK</sequence>
<dbReference type="InterPro" id="IPR036909">
    <property type="entry name" value="Cyt_c-like_dom_sf"/>
</dbReference>
<keyword evidence="13 15" id="KW-0472">Membrane</keyword>
<comment type="subcellular location">
    <subcellularLocation>
        <location evidence="1">Mitochondrion inner membrane</location>
    </subcellularLocation>
</comment>
<dbReference type="GO" id="GO:0020037">
    <property type="term" value="F:heme binding"/>
    <property type="evidence" value="ECO:0007669"/>
    <property type="project" value="InterPro"/>
</dbReference>
<evidence type="ECO:0000256" key="13">
    <source>
        <dbReference type="ARBA" id="ARBA00023136"/>
    </source>
</evidence>
<dbReference type="PANTHER" id="PTHR10266:SF3">
    <property type="entry name" value="CYTOCHROME C1, HEME PROTEIN, MITOCHONDRIAL"/>
    <property type="match status" value="1"/>
</dbReference>
<dbReference type="Proteomes" id="UP000596742">
    <property type="component" value="Unassembled WGS sequence"/>
</dbReference>
<evidence type="ECO:0000256" key="1">
    <source>
        <dbReference type="ARBA" id="ARBA00004273"/>
    </source>
</evidence>
<dbReference type="GO" id="GO:0005743">
    <property type="term" value="C:mitochondrial inner membrane"/>
    <property type="evidence" value="ECO:0007669"/>
    <property type="project" value="UniProtKB-SubCell"/>
</dbReference>
<dbReference type="EMBL" id="UYJE01007294">
    <property type="protein sequence ID" value="VDI53369.1"/>
    <property type="molecule type" value="Genomic_DNA"/>
</dbReference>
<dbReference type="GO" id="GO:0006122">
    <property type="term" value="P:mitochondrial electron transport, ubiquinol to cytochrome c"/>
    <property type="evidence" value="ECO:0007669"/>
    <property type="project" value="TreeGrafter"/>
</dbReference>
<keyword evidence="8" id="KW-0999">Mitochondrion inner membrane</keyword>
<evidence type="ECO:0000256" key="6">
    <source>
        <dbReference type="ARBA" id="ARBA00022692"/>
    </source>
</evidence>
<reference evidence="17" key="1">
    <citation type="submission" date="2018-11" db="EMBL/GenBank/DDBJ databases">
        <authorList>
            <person name="Alioto T."/>
            <person name="Alioto T."/>
        </authorList>
    </citation>
    <scope>NUCLEOTIDE SEQUENCE</scope>
</reference>
<dbReference type="GO" id="GO:0009055">
    <property type="term" value="F:electron transfer activity"/>
    <property type="evidence" value="ECO:0007669"/>
    <property type="project" value="InterPro"/>
</dbReference>
<dbReference type="InterPro" id="IPR002326">
    <property type="entry name" value="Cyt_c1"/>
</dbReference>
<evidence type="ECO:0000256" key="2">
    <source>
        <dbReference type="ARBA" id="ARBA00006488"/>
    </source>
</evidence>
<dbReference type="InterPro" id="IPR009056">
    <property type="entry name" value="Cyt_c-like_dom"/>
</dbReference>
<evidence type="ECO:0000256" key="3">
    <source>
        <dbReference type="ARBA" id="ARBA00022448"/>
    </source>
</evidence>
<proteinExistence type="inferred from homology"/>
<keyword evidence="11 14" id="KW-0408">Iron</keyword>
<dbReference type="GO" id="GO:0046872">
    <property type="term" value="F:metal ion binding"/>
    <property type="evidence" value="ECO:0007669"/>
    <property type="project" value="UniProtKB-KW"/>
</dbReference>
<dbReference type="Pfam" id="PF02167">
    <property type="entry name" value="Cytochrom_C1"/>
    <property type="match status" value="2"/>
</dbReference>
<feature type="domain" description="Cytochrome c" evidence="16">
    <location>
        <begin position="88"/>
        <end position="188"/>
    </location>
</feature>
<evidence type="ECO:0000256" key="15">
    <source>
        <dbReference type="SAM" id="Phobius"/>
    </source>
</evidence>
<evidence type="ECO:0000256" key="14">
    <source>
        <dbReference type="PIRSR" id="PIRSR602326-1"/>
    </source>
</evidence>
<feature type="binding site" description="axial binding residue" evidence="14">
    <location>
        <position position="105"/>
    </location>
    <ligand>
        <name>heme c</name>
        <dbReference type="ChEBI" id="CHEBI:61717"/>
    </ligand>
    <ligandPart>
        <name>Fe</name>
        <dbReference type="ChEBI" id="CHEBI:18248"/>
    </ligandPart>
</feature>
<evidence type="ECO:0000256" key="9">
    <source>
        <dbReference type="ARBA" id="ARBA00022982"/>
    </source>
</evidence>
<keyword evidence="10 15" id="KW-1133">Transmembrane helix</keyword>
<evidence type="ECO:0000256" key="4">
    <source>
        <dbReference type="ARBA" id="ARBA00022617"/>
    </source>
</evidence>
<evidence type="ECO:0000256" key="7">
    <source>
        <dbReference type="ARBA" id="ARBA00022723"/>
    </source>
</evidence>
<dbReference type="AlphaFoldDB" id="A0A8B6FTB7"/>
<evidence type="ECO:0000256" key="12">
    <source>
        <dbReference type="ARBA" id="ARBA00023128"/>
    </source>
</evidence>
<keyword evidence="12" id="KW-0496">Mitochondrion</keyword>
<comment type="caution">
    <text evidence="17">The sequence shown here is derived from an EMBL/GenBank/DDBJ whole genome shotgun (WGS) entry which is preliminary data.</text>
</comment>
<feature type="binding site" description="covalent" evidence="14">
    <location>
        <position position="104"/>
    </location>
    <ligand>
        <name>heme c</name>
        <dbReference type="ChEBI" id="CHEBI:61717"/>
    </ligand>
</feature>
<keyword evidence="4 14" id="KW-0349">Heme</keyword>
<organism evidence="17 18">
    <name type="scientific">Mytilus galloprovincialis</name>
    <name type="common">Mediterranean mussel</name>
    <dbReference type="NCBI Taxonomy" id="29158"/>
    <lineage>
        <taxon>Eukaryota</taxon>
        <taxon>Metazoa</taxon>
        <taxon>Spiralia</taxon>
        <taxon>Lophotrochozoa</taxon>
        <taxon>Mollusca</taxon>
        <taxon>Bivalvia</taxon>
        <taxon>Autobranchia</taxon>
        <taxon>Pteriomorphia</taxon>
        <taxon>Mytilida</taxon>
        <taxon>Mytiloidea</taxon>
        <taxon>Mytilidae</taxon>
        <taxon>Mytilinae</taxon>
        <taxon>Mytilus</taxon>
    </lineage>
</organism>
<gene>
    <name evidence="17" type="ORF">MGAL_10B032377</name>
</gene>
<dbReference type="SUPFAM" id="SSF46626">
    <property type="entry name" value="Cytochrome c"/>
    <property type="match status" value="2"/>
</dbReference>
<dbReference type="InterPro" id="IPR021157">
    <property type="entry name" value="Cyt_c1_TM_anchor_C"/>
</dbReference>
<protein>
    <recommendedName>
        <fullName evidence="16">Cytochrome c domain-containing protein</fullName>
    </recommendedName>
</protein>
<keyword evidence="18" id="KW-1185">Reference proteome</keyword>
<feature type="binding site" description="covalent" evidence="14">
    <location>
        <position position="264"/>
    </location>
    <ligand>
        <name>heme c</name>
        <dbReference type="ChEBI" id="CHEBI:61717"/>
    </ligand>
</feature>
<evidence type="ECO:0000256" key="11">
    <source>
        <dbReference type="ARBA" id="ARBA00023004"/>
    </source>
</evidence>
<dbReference type="OrthoDB" id="5925at2759"/>
<dbReference type="PANTHER" id="PTHR10266">
    <property type="entry name" value="CYTOCHROME C1"/>
    <property type="match status" value="1"/>
</dbReference>
<keyword evidence="7 14" id="KW-0479">Metal-binding</keyword>
<evidence type="ECO:0000256" key="8">
    <source>
        <dbReference type="ARBA" id="ARBA00022792"/>
    </source>
</evidence>
<feature type="transmembrane region" description="Helical" evidence="15">
    <location>
        <begin position="38"/>
        <end position="63"/>
    </location>
</feature>
<evidence type="ECO:0000256" key="5">
    <source>
        <dbReference type="ARBA" id="ARBA00022660"/>
    </source>
</evidence>
<evidence type="ECO:0000313" key="17">
    <source>
        <dbReference type="EMBL" id="VDI53369.1"/>
    </source>
</evidence>
<comment type="cofactor">
    <cofactor evidence="14">
        <name>heme c</name>
        <dbReference type="ChEBI" id="CHEBI:61717"/>
    </cofactor>
    <text evidence="14">Binds 1 heme c group covalently per subunit.</text>
</comment>
<keyword evidence="6 15" id="KW-0812">Transmembrane</keyword>
<name>A0A8B6FTB7_MYTGA</name>
<evidence type="ECO:0000259" key="16">
    <source>
        <dbReference type="PROSITE" id="PS51007"/>
    </source>
</evidence>
<feature type="transmembrane region" description="Helical" evidence="15">
    <location>
        <begin position="308"/>
        <end position="326"/>
    </location>
</feature>
<dbReference type="Gene3D" id="1.20.5.100">
    <property type="entry name" value="Cytochrome c1, transmembrane anchor, C-terminal"/>
    <property type="match status" value="1"/>
</dbReference>
<keyword evidence="3" id="KW-0813">Transport</keyword>
<keyword evidence="5" id="KW-0679">Respiratory chain</keyword>
<keyword evidence="9" id="KW-0249">Electron transport</keyword>